<protein>
    <recommendedName>
        <fullName evidence="2">histidine kinase</fullName>
        <ecNumber evidence="2">2.7.13.3</ecNumber>
    </recommendedName>
</protein>
<comment type="caution">
    <text evidence="9">The sequence shown here is derived from an EMBL/GenBank/DDBJ whole genome shotgun (WGS) entry which is preliminary data.</text>
</comment>
<evidence type="ECO:0000256" key="1">
    <source>
        <dbReference type="ARBA" id="ARBA00000085"/>
    </source>
</evidence>
<keyword evidence="5" id="KW-0547">Nucleotide-binding</keyword>
<evidence type="ECO:0000256" key="4">
    <source>
        <dbReference type="ARBA" id="ARBA00022679"/>
    </source>
</evidence>
<evidence type="ECO:0000256" key="3">
    <source>
        <dbReference type="ARBA" id="ARBA00022553"/>
    </source>
</evidence>
<evidence type="ECO:0000256" key="7">
    <source>
        <dbReference type="ARBA" id="ARBA00022840"/>
    </source>
</evidence>
<dbReference type="PANTHER" id="PTHR41523:SF8">
    <property type="entry name" value="ETHYLENE RESPONSE SENSOR PROTEIN"/>
    <property type="match status" value="1"/>
</dbReference>
<dbReference type="EMBL" id="VSSQ01062776">
    <property type="protein sequence ID" value="MPN15900.1"/>
    <property type="molecule type" value="Genomic_DNA"/>
</dbReference>
<evidence type="ECO:0000313" key="9">
    <source>
        <dbReference type="EMBL" id="MPN15900.1"/>
    </source>
</evidence>
<dbReference type="InterPro" id="IPR005467">
    <property type="entry name" value="His_kinase_dom"/>
</dbReference>
<name>A0A645FPL3_9ZZZZ</name>
<dbReference type="AlphaFoldDB" id="A0A645FPL3"/>
<feature type="domain" description="Histidine kinase" evidence="8">
    <location>
        <begin position="28"/>
        <end position="119"/>
    </location>
</feature>
<dbReference type="Pfam" id="PF13581">
    <property type="entry name" value="HATPase_c_2"/>
    <property type="match status" value="1"/>
</dbReference>
<proteinExistence type="predicted"/>
<keyword evidence="7" id="KW-0067">ATP-binding</keyword>
<evidence type="ECO:0000256" key="6">
    <source>
        <dbReference type="ARBA" id="ARBA00022777"/>
    </source>
</evidence>
<dbReference type="GO" id="GO:0004673">
    <property type="term" value="F:protein histidine kinase activity"/>
    <property type="evidence" value="ECO:0007669"/>
    <property type="project" value="UniProtKB-EC"/>
</dbReference>
<dbReference type="InterPro" id="IPR036890">
    <property type="entry name" value="HATPase_C_sf"/>
</dbReference>
<evidence type="ECO:0000259" key="8">
    <source>
        <dbReference type="PROSITE" id="PS50109"/>
    </source>
</evidence>
<dbReference type="PANTHER" id="PTHR41523">
    <property type="entry name" value="TWO-COMPONENT SYSTEM SENSOR PROTEIN"/>
    <property type="match status" value="1"/>
</dbReference>
<gene>
    <name evidence="9" type="primary">pdtaS_13</name>
    <name evidence="9" type="ORF">SDC9_163236</name>
</gene>
<evidence type="ECO:0000256" key="5">
    <source>
        <dbReference type="ARBA" id="ARBA00022741"/>
    </source>
</evidence>
<dbReference type="SUPFAM" id="SSF55874">
    <property type="entry name" value="ATPase domain of HSP90 chaperone/DNA topoisomerase II/histidine kinase"/>
    <property type="match status" value="1"/>
</dbReference>
<keyword evidence="4 9" id="KW-0808">Transferase</keyword>
<evidence type="ECO:0000256" key="2">
    <source>
        <dbReference type="ARBA" id="ARBA00012438"/>
    </source>
</evidence>
<keyword evidence="3" id="KW-0597">Phosphoprotein</keyword>
<accession>A0A645FPL3</accession>
<dbReference type="SMART" id="SM00387">
    <property type="entry name" value="HATPase_c"/>
    <property type="match status" value="1"/>
</dbReference>
<comment type="catalytic activity">
    <reaction evidence="1">
        <text>ATP + protein L-histidine = ADP + protein N-phospho-L-histidine.</text>
        <dbReference type="EC" id="2.7.13.3"/>
    </reaction>
</comment>
<dbReference type="InterPro" id="IPR003594">
    <property type="entry name" value="HATPase_dom"/>
</dbReference>
<dbReference type="GO" id="GO:0005524">
    <property type="term" value="F:ATP binding"/>
    <property type="evidence" value="ECO:0007669"/>
    <property type="project" value="UniProtKB-KW"/>
</dbReference>
<dbReference type="EC" id="2.7.13.3" evidence="2"/>
<keyword evidence="6 9" id="KW-0418">Kinase</keyword>
<sequence>MPDFKLESSFVADELILPSEQVTAVGLILNELLQNALEHGFENCASGKMTVALKVNPDSYSLEIADDGIGLPPGFAIGQTNSLGLKIIQTMAEADLHGTFELLPLEKGTLARVEVPIRKE</sequence>
<dbReference type="PROSITE" id="PS50109">
    <property type="entry name" value="HIS_KIN"/>
    <property type="match status" value="1"/>
</dbReference>
<dbReference type="Gene3D" id="3.30.565.10">
    <property type="entry name" value="Histidine kinase-like ATPase, C-terminal domain"/>
    <property type="match status" value="1"/>
</dbReference>
<organism evidence="9">
    <name type="scientific">bioreactor metagenome</name>
    <dbReference type="NCBI Taxonomy" id="1076179"/>
    <lineage>
        <taxon>unclassified sequences</taxon>
        <taxon>metagenomes</taxon>
        <taxon>ecological metagenomes</taxon>
    </lineage>
</organism>
<reference evidence="9" key="1">
    <citation type="submission" date="2019-08" db="EMBL/GenBank/DDBJ databases">
        <authorList>
            <person name="Kucharzyk K."/>
            <person name="Murdoch R.W."/>
            <person name="Higgins S."/>
            <person name="Loffler F."/>
        </authorList>
    </citation>
    <scope>NUCLEOTIDE SEQUENCE</scope>
</reference>